<feature type="non-terminal residue" evidence="3">
    <location>
        <position position="1"/>
    </location>
</feature>
<evidence type="ECO:0008006" key="5">
    <source>
        <dbReference type="Google" id="ProtNLM"/>
    </source>
</evidence>
<feature type="chain" id="PRO_5020760560" description="SHSP domain-containing protein" evidence="2">
    <location>
        <begin position="21"/>
        <end position="167"/>
    </location>
</feature>
<dbReference type="AlphaFoldDB" id="A0A4U0X1S4"/>
<accession>A0A4U0X1S4</accession>
<feature type="region of interest" description="Disordered" evidence="1">
    <location>
        <begin position="138"/>
        <end position="167"/>
    </location>
</feature>
<sequence>LQAGLCVIIVAVSLSGSVKWDAVLAGKEEVVEGEVEEVMASELRRLVEAVREWPPWGSAEAEAVEVGEEALLLVVPVPKTRRTPFSGGLMGRSKREAPTGEAVEAAVADGVGAVSADGGETHACLRERPKGWERCLMEMPDGDGGGGGGDDGMVKRAMLDKSRVGDE</sequence>
<proteinExistence type="predicted"/>
<dbReference type="EMBL" id="NAJQ01000470">
    <property type="protein sequence ID" value="TKA69058.1"/>
    <property type="molecule type" value="Genomic_DNA"/>
</dbReference>
<keyword evidence="4" id="KW-1185">Reference proteome</keyword>
<dbReference type="Proteomes" id="UP000309340">
    <property type="component" value="Unassembled WGS sequence"/>
</dbReference>
<evidence type="ECO:0000313" key="4">
    <source>
        <dbReference type="Proteomes" id="UP000309340"/>
    </source>
</evidence>
<evidence type="ECO:0000256" key="2">
    <source>
        <dbReference type="SAM" id="SignalP"/>
    </source>
</evidence>
<evidence type="ECO:0000313" key="3">
    <source>
        <dbReference type="EMBL" id="TKA69058.1"/>
    </source>
</evidence>
<comment type="caution">
    <text evidence="3">The sequence shown here is derived from an EMBL/GenBank/DDBJ whole genome shotgun (WGS) entry which is preliminary data.</text>
</comment>
<feature type="compositionally biased region" description="Gly residues" evidence="1">
    <location>
        <begin position="142"/>
        <end position="151"/>
    </location>
</feature>
<name>A0A4U0X1S4_9PEZI</name>
<organism evidence="3 4">
    <name type="scientific">Friedmanniomyces simplex</name>
    <dbReference type="NCBI Taxonomy" id="329884"/>
    <lineage>
        <taxon>Eukaryota</taxon>
        <taxon>Fungi</taxon>
        <taxon>Dikarya</taxon>
        <taxon>Ascomycota</taxon>
        <taxon>Pezizomycotina</taxon>
        <taxon>Dothideomycetes</taxon>
        <taxon>Dothideomycetidae</taxon>
        <taxon>Mycosphaerellales</taxon>
        <taxon>Teratosphaeriaceae</taxon>
        <taxon>Friedmanniomyces</taxon>
    </lineage>
</organism>
<gene>
    <name evidence="3" type="ORF">B0A55_09681</name>
</gene>
<feature type="signal peptide" evidence="2">
    <location>
        <begin position="1"/>
        <end position="20"/>
    </location>
</feature>
<protein>
    <recommendedName>
        <fullName evidence="5">SHSP domain-containing protein</fullName>
    </recommendedName>
</protein>
<reference evidence="3 4" key="1">
    <citation type="submission" date="2017-03" db="EMBL/GenBank/DDBJ databases">
        <title>Genomes of endolithic fungi from Antarctica.</title>
        <authorList>
            <person name="Coleine C."/>
            <person name="Masonjones S."/>
            <person name="Stajich J.E."/>
        </authorList>
    </citation>
    <scope>NUCLEOTIDE SEQUENCE [LARGE SCALE GENOMIC DNA]</scope>
    <source>
        <strain evidence="3 4">CCFEE 5184</strain>
    </source>
</reference>
<evidence type="ECO:0000256" key="1">
    <source>
        <dbReference type="SAM" id="MobiDB-lite"/>
    </source>
</evidence>
<feature type="compositionally biased region" description="Basic and acidic residues" evidence="1">
    <location>
        <begin position="152"/>
        <end position="167"/>
    </location>
</feature>
<keyword evidence="2" id="KW-0732">Signal</keyword>